<keyword evidence="5 8" id="KW-0812">Transmembrane</keyword>
<feature type="transmembrane region" description="Helical" evidence="8">
    <location>
        <begin position="27"/>
        <end position="45"/>
    </location>
</feature>
<feature type="transmembrane region" description="Helical" evidence="8">
    <location>
        <begin position="182"/>
        <end position="199"/>
    </location>
</feature>
<feature type="transmembrane region" description="Helical" evidence="8">
    <location>
        <begin position="155"/>
        <end position="175"/>
    </location>
</feature>
<feature type="transmembrane region" description="Helical" evidence="8">
    <location>
        <begin position="125"/>
        <end position="143"/>
    </location>
</feature>
<feature type="transmembrane region" description="Helical" evidence="8">
    <location>
        <begin position="315"/>
        <end position="338"/>
    </location>
</feature>
<feature type="transmembrane region" description="Helical" evidence="8">
    <location>
        <begin position="283"/>
        <end position="303"/>
    </location>
</feature>
<protein>
    <submittedName>
        <fullName evidence="9">Membrane transport protein</fullName>
    </submittedName>
</protein>
<evidence type="ECO:0000256" key="8">
    <source>
        <dbReference type="SAM" id="Phobius"/>
    </source>
</evidence>
<reference evidence="9 10" key="1">
    <citation type="submission" date="2019-02" db="EMBL/GenBank/DDBJ databases">
        <title>Deep-cultivation of Planctomycetes and their phenomic and genomic characterization uncovers novel biology.</title>
        <authorList>
            <person name="Wiegand S."/>
            <person name="Jogler M."/>
            <person name="Boedeker C."/>
            <person name="Pinto D."/>
            <person name="Vollmers J."/>
            <person name="Rivas-Marin E."/>
            <person name="Kohn T."/>
            <person name="Peeters S.H."/>
            <person name="Heuer A."/>
            <person name="Rast P."/>
            <person name="Oberbeckmann S."/>
            <person name="Bunk B."/>
            <person name="Jeske O."/>
            <person name="Meyerdierks A."/>
            <person name="Storesund J.E."/>
            <person name="Kallscheuer N."/>
            <person name="Luecker S."/>
            <person name="Lage O.M."/>
            <person name="Pohl T."/>
            <person name="Merkel B.J."/>
            <person name="Hornburger P."/>
            <person name="Mueller R.-W."/>
            <person name="Bruemmer F."/>
            <person name="Labrenz M."/>
            <person name="Spormann A.M."/>
            <person name="Op den Camp H."/>
            <person name="Overmann J."/>
            <person name="Amann R."/>
            <person name="Jetten M.S.M."/>
            <person name="Mascher T."/>
            <person name="Medema M.H."/>
            <person name="Devos D.P."/>
            <person name="Kaster A.-K."/>
            <person name="Ovreas L."/>
            <person name="Rohde M."/>
            <person name="Galperin M.Y."/>
            <person name="Jogler C."/>
        </authorList>
    </citation>
    <scope>NUCLEOTIDE SEQUENCE [LARGE SCALE GENOMIC DNA]</scope>
    <source>
        <strain evidence="9 10">FF011L</strain>
    </source>
</reference>
<feature type="transmembrane region" description="Helical" evidence="8">
    <location>
        <begin position="252"/>
        <end position="271"/>
    </location>
</feature>
<evidence type="ECO:0000256" key="7">
    <source>
        <dbReference type="ARBA" id="ARBA00023136"/>
    </source>
</evidence>
<feature type="transmembrane region" description="Helical" evidence="8">
    <location>
        <begin position="88"/>
        <end position="113"/>
    </location>
</feature>
<dbReference type="Proteomes" id="UP000320672">
    <property type="component" value="Chromosome"/>
</dbReference>
<evidence type="ECO:0000256" key="5">
    <source>
        <dbReference type="ARBA" id="ARBA00022692"/>
    </source>
</evidence>
<organism evidence="9 10">
    <name type="scientific">Roseimaritima multifibrata</name>
    <dbReference type="NCBI Taxonomy" id="1930274"/>
    <lineage>
        <taxon>Bacteria</taxon>
        <taxon>Pseudomonadati</taxon>
        <taxon>Planctomycetota</taxon>
        <taxon>Planctomycetia</taxon>
        <taxon>Pirellulales</taxon>
        <taxon>Pirellulaceae</taxon>
        <taxon>Roseimaritima</taxon>
    </lineage>
</organism>
<dbReference type="PANTHER" id="PTHR36838:SF3">
    <property type="entry name" value="TRANSPORTER AUXIN EFFLUX CARRIER EC FAMILY"/>
    <property type="match status" value="1"/>
</dbReference>
<dbReference type="Gene3D" id="1.20.1530.20">
    <property type="match status" value="1"/>
</dbReference>
<evidence type="ECO:0000313" key="10">
    <source>
        <dbReference type="Proteomes" id="UP000320672"/>
    </source>
</evidence>
<name>A0A517MF07_9BACT</name>
<evidence type="ECO:0000256" key="1">
    <source>
        <dbReference type="ARBA" id="ARBA00004651"/>
    </source>
</evidence>
<comment type="similarity">
    <text evidence="2">Belongs to the auxin efflux carrier (TC 2.A.69) family.</text>
</comment>
<dbReference type="AlphaFoldDB" id="A0A517MF07"/>
<dbReference type="PANTHER" id="PTHR36838">
    <property type="entry name" value="AUXIN EFFLUX CARRIER FAMILY PROTEIN"/>
    <property type="match status" value="1"/>
</dbReference>
<evidence type="ECO:0000256" key="4">
    <source>
        <dbReference type="ARBA" id="ARBA00022475"/>
    </source>
</evidence>
<proteinExistence type="inferred from homology"/>
<dbReference type="EMBL" id="CP036262">
    <property type="protein sequence ID" value="QDS93470.1"/>
    <property type="molecule type" value="Genomic_DNA"/>
</dbReference>
<dbReference type="InterPro" id="IPR038770">
    <property type="entry name" value="Na+/solute_symporter_sf"/>
</dbReference>
<dbReference type="GO" id="GO:0005886">
    <property type="term" value="C:plasma membrane"/>
    <property type="evidence" value="ECO:0007669"/>
    <property type="project" value="UniProtKB-SubCell"/>
</dbReference>
<comment type="subcellular location">
    <subcellularLocation>
        <location evidence="1">Cell membrane</location>
        <topology evidence="1">Multi-pass membrane protein</topology>
    </subcellularLocation>
</comment>
<keyword evidence="10" id="KW-1185">Reference proteome</keyword>
<keyword evidence="4" id="KW-1003">Cell membrane</keyword>
<evidence type="ECO:0000256" key="6">
    <source>
        <dbReference type="ARBA" id="ARBA00022989"/>
    </source>
</evidence>
<feature type="transmembrane region" description="Helical" evidence="8">
    <location>
        <begin position="57"/>
        <end position="76"/>
    </location>
</feature>
<keyword evidence="6 8" id="KW-1133">Transmembrane helix</keyword>
<sequence length="342" mass="36760">MLGFADSSIRFLPTFRVVDFMDDLLPIASRVTGVFLVMVAGGFCRKTGWLTVESDRSLANLTANVLLPALFFDRMISSDTVQSLSETWFPPLVGFLFTVLGFGMGALVAHFLGPAIGLTTTAQKRAFILCAGIANYGYIPLPLAQQFYPDAEVSLIIHNVGVDMALWSLGIMVIAGRAGTRWRRIFGSPPLLAVLIGLGLKQAGGAEWIPQPVLQMTQALGACAIPLGLLLSGAIIVDYLPRMRWHEGKAVLTVASLLRLIILPVLMLVFAKFAVGESNLKEVLLLQAAMPAATFPIVLVRLYDQDVGTAVRVALGTSVIALVSIPLWMWIGAIWLGLSPAG</sequence>
<gene>
    <name evidence="9" type="ORF">FF011L_22400</name>
</gene>
<dbReference type="GO" id="GO:0055085">
    <property type="term" value="P:transmembrane transport"/>
    <property type="evidence" value="ECO:0007669"/>
    <property type="project" value="InterPro"/>
</dbReference>
<evidence type="ECO:0000313" key="9">
    <source>
        <dbReference type="EMBL" id="QDS93470.1"/>
    </source>
</evidence>
<dbReference type="Pfam" id="PF03547">
    <property type="entry name" value="Mem_trans"/>
    <property type="match status" value="2"/>
</dbReference>
<evidence type="ECO:0000256" key="2">
    <source>
        <dbReference type="ARBA" id="ARBA00010145"/>
    </source>
</evidence>
<dbReference type="InterPro" id="IPR004776">
    <property type="entry name" value="Mem_transp_PIN-like"/>
</dbReference>
<evidence type="ECO:0000256" key="3">
    <source>
        <dbReference type="ARBA" id="ARBA00022448"/>
    </source>
</evidence>
<accession>A0A517MF07</accession>
<keyword evidence="7 8" id="KW-0472">Membrane</keyword>
<dbReference type="KEGG" id="rml:FF011L_22400"/>
<keyword evidence="3" id="KW-0813">Transport</keyword>
<feature type="transmembrane region" description="Helical" evidence="8">
    <location>
        <begin position="219"/>
        <end position="240"/>
    </location>
</feature>